<keyword evidence="2" id="KW-0812">Transmembrane</keyword>
<feature type="domain" description="C2" evidence="3">
    <location>
        <begin position="182"/>
        <end position="338"/>
    </location>
</feature>
<dbReference type="GO" id="GO:0048791">
    <property type="term" value="P:calcium ion-regulated exocytosis of neurotransmitter"/>
    <property type="evidence" value="ECO:0007669"/>
    <property type="project" value="TreeGrafter"/>
</dbReference>
<evidence type="ECO:0000256" key="2">
    <source>
        <dbReference type="SAM" id="Phobius"/>
    </source>
</evidence>
<dbReference type="InterPro" id="IPR035892">
    <property type="entry name" value="C2_domain_sf"/>
</dbReference>
<feature type="compositionally biased region" description="Low complexity" evidence="1">
    <location>
        <begin position="139"/>
        <end position="169"/>
    </location>
</feature>
<feature type="transmembrane region" description="Helical" evidence="2">
    <location>
        <begin position="12"/>
        <end position="34"/>
    </location>
</feature>
<dbReference type="Gene3D" id="2.60.40.150">
    <property type="entry name" value="C2 domain"/>
    <property type="match status" value="2"/>
</dbReference>
<dbReference type="GO" id="GO:0030672">
    <property type="term" value="C:synaptic vesicle membrane"/>
    <property type="evidence" value="ECO:0007669"/>
    <property type="project" value="TreeGrafter"/>
</dbReference>
<dbReference type="SMART" id="SM00239">
    <property type="entry name" value="C2"/>
    <property type="match status" value="1"/>
</dbReference>
<dbReference type="PROSITE" id="PS50004">
    <property type="entry name" value="C2"/>
    <property type="match status" value="1"/>
</dbReference>
<dbReference type="Proteomes" id="UP000789390">
    <property type="component" value="Unassembled WGS sequence"/>
</dbReference>
<evidence type="ECO:0000256" key="1">
    <source>
        <dbReference type="SAM" id="MobiDB-lite"/>
    </source>
</evidence>
<dbReference type="GO" id="GO:0005509">
    <property type="term" value="F:calcium ion binding"/>
    <property type="evidence" value="ECO:0007669"/>
    <property type="project" value="TreeGrafter"/>
</dbReference>
<evidence type="ECO:0000259" key="3">
    <source>
        <dbReference type="PROSITE" id="PS50004"/>
    </source>
</evidence>
<name>A0A8J2RL61_9CRUS</name>
<proteinExistence type="predicted"/>
<keyword evidence="2" id="KW-0472">Membrane</keyword>
<evidence type="ECO:0000313" key="4">
    <source>
        <dbReference type="EMBL" id="CAH0102961.1"/>
    </source>
</evidence>
<dbReference type="GO" id="GO:0005886">
    <property type="term" value="C:plasma membrane"/>
    <property type="evidence" value="ECO:0007669"/>
    <property type="project" value="TreeGrafter"/>
</dbReference>
<dbReference type="GO" id="GO:0001786">
    <property type="term" value="F:phosphatidylserine binding"/>
    <property type="evidence" value="ECO:0007669"/>
    <property type="project" value="TreeGrafter"/>
</dbReference>
<dbReference type="GO" id="GO:0031045">
    <property type="term" value="C:dense core granule"/>
    <property type="evidence" value="ECO:0007669"/>
    <property type="project" value="TreeGrafter"/>
</dbReference>
<dbReference type="GO" id="GO:0048488">
    <property type="term" value="P:synaptic vesicle endocytosis"/>
    <property type="evidence" value="ECO:0007669"/>
    <property type="project" value="TreeGrafter"/>
</dbReference>
<comment type="caution">
    <text evidence="4">The sequence shown here is derived from an EMBL/GenBank/DDBJ whole genome shotgun (WGS) entry which is preliminary data.</text>
</comment>
<dbReference type="EMBL" id="CAKKLH010000100">
    <property type="protein sequence ID" value="CAH0102961.1"/>
    <property type="molecule type" value="Genomic_DNA"/>
</dbReference>
<accession>A0A8J2RL61</accession>
<dbReference type="GO" id="GO:0030424">
    <property type="term" value="C:axon"/>
    <property type="evidence" value="ECO:0007669"/>
    <property type="project" value="TreeGrafter"/>
</dbReference>
<evidence type="ECO:0000313" key="5">
    <source>
        <dbReference type="Proteomes" id="UP000789390"/>
    </source>
</evidence>
<gene>
    <name evidence="4" type="ORF">DGAL_LOCUS5489</name>
</gene>
<organism evidence="4 5">
    <name type="scientific">Daphnia galeata</name>
    <dbReference type="NCBI Taxonomy" id="27404"/>
    <lineage>
        <taxon>Eukaryota</taxon>
        <taxon>Metazoa</taxon>
        <taxon>Ecdysozoa</taxon>
        <taxon>Arthropoda</taxon>
        <taxon>Crustacea</taxon>
        <taxon>Branchiopoda</taxon>
        <taxon>Diplostraca</taxon>
        <taxon>Cladocera</taxon>
        <taxon>Anomopoda</taxon>
        <taxon>Daphniidae</taxon>
        <taxon>Daphnia</taxon>
    </lineage>
</organism>
<dbReference type="PANTHER" id="PTHR10024">
    <property type="entry name" value="SYNAPTOTAGMIN"/>
    <property type="match status" value="1"/>
</dbReference>
<keyword evidence="5" id="KW-1185">Reference proteome</keyword>
<dbReference type="CDD" id="cd00030">
    <property type="entry name" value="C2"/>
    <property type="match status" value="1"/>
</dbReference>
<reference evidence="4" key="1">
    <citation type="submission" date="2021-11" db="EMBL/GenBank/DDBJ databases">
        <authorList>
            <person name="Schell T."/>
        </authorList>
    </citation>
    <scope>NUCLEOTIDE SEQUENCE</scope>
    <source>
        <strain evidence="4">M5</strain>
    </source>
</reference>
<dbReference type="Pfam" id="PF00168">
    <property type="entry name" value="C2"/>
    <property type="match status" value="1"/>
</dbReference>
<sequence length="522" mass="58050">MLWSVLSLETKMIAMFGCAIIIALSILIIICFLIPDTWWILPWTQAGQDLALSAANDNNIQLRDFHQYHHPMDDSTTDKELSINRREEVLEQQDHKKSSNATFLLLSRNELCYDSSGYSMDSGRPGSASISTDLGGGESTSSSQGSSIVTGERLSPSSSRSGSTTTLPTEETNRPQVHLTLQTNLLSQSEEDDSDHVKNGTDLQLIVTIENATDLPSRSYVDTVDPSVSVRLERSSRNRLGSLMDALLIGSSAGGRRNSSHNHVLTEDSTCPVVYHSRHPRFHHPVTFTVPKSTQLKDCQLVVRVEDKDKLVGTTVLGESRIDLREFDFLAGWLDGGISSHERSPSAGESTVRLSRFIDIFKAEEKGAILLGLSFLPTSQRISVNITQCNRLVKTSDSSAKSVVRLFLLNESGRVLKKRKTAPFDHPNGGGGRIELNELFHLDVEIERWDRCVILIVLSRLLLNSSNSSRQEDPQPIRSPPIYHHTGHVALGKKVLGHAERIHWNSAFQSPRRVISQWHCLH</sequence>
<dbReference type="OrthoDB" id="67700at2759"/>
<dbReference type="GO" id="GO:0005544">
    <property type="term" value="F:calcium-dependent phospholipid binding"/>
    <property type="evidence" value="ECO:0007669"/>
    <property type="project" value="TreeGrafter"/>
</dbReference>
<dbReference type="PANTHER" id="PTHR10024:SF175">
    <property type="entry name" value="C2 DOMAIN-CONTAINING PROTEIN"/>
    <property type="match status" value="1"/>
</dbReference>
<keyword evidence="2" id="KW-1133">Transmembrane helix</keyword>
<dbReference type="SUPFAM" id="SSF49562">
    <property type="entry name" value="C2 domain (Calcium/lipid-binding domain, CaLB)"/>
    <property type="match status" value="1"/>
</dbReference>
<dbReference type="InterPro" id="IPR000008">
    <property type="entry name" value="C2_dom"/>
</dbReference>
<dbReference type="AlphaFoldDB" id="A0A8J2RL61"/>
<dbReference type="GO" id="GO:0030276">
    <property type="term" value="F:clathrin binding"/>
    <property type="evidence" value="ECO:0007669"/>
    <property type="project" value="TreeGrafter"/>
</dbReference>
<dbReference type="GO" id="GO:0000149">
    <property type="term" value="F:SNARE binding"/>
    <property type="evidence" value="ECO:0007669"/>
    <property type="project" value="TreeGrafter"/>
</dbReference>
<protein>
    <recommendedName>
        <fullName evidence="3">C2 domain-containing protein</fullName>
    </recommendedName>
</protein>
<feature type="region of interest" description="Disordered" evidence="1">
    <location>
        <begin position="118"/>
        <end position="176"/>
    </location>
</feature>